<feature type="compositionally biased region" description="Polar residues" evidence="1">
    <location>
        <begin position="680"/>
        <end position="690"/>
    </location>
</feature>
<name>A0A8I2YLU3_9AGAM</name>
<organism evidence="3 4">
    <name type="scientific">Boletus reticuloceps</name>
    <dbReference type="NCBI Taxonomy" id="495285"/>
    <lineage>
        <taxon>Eukaryota</taxon>
        <taxon>Fungi</taxon>
        <taxon>Dikarya</taxon>
        <taxon>Basidiomycota</taxon>
        <taxon>Agaricomycotina</taxon>
        <taxon>Agaricomycetes</taxon>
        <taxon>Agaricomycetidae</taxon>
        <taxon>Boletales</taxon>
        <taxon>Boletineae</taxon>
        <taxon>Boletaceae</taxon>
        <taxon>Boletoideae</taxon>
        <taxon>Boletus</taxon>
    </lineage>
</organism>
<proteinExistence type="predicted"/>
<feature type="compositionally biased region" description="Polar residues" evidence="1">
    <location>
        <begin position="735"/>
        <end position="744"/>
    </location>
</feature>
<comment type="caution">
    <text evidence="3">The sequence shown here is derived from an EMBL/GenBank/DDBJ whole genome shotgun (WGS) entry which is preliminary data.</text>
</comment>
<feature type="compositionally biased region" description="Polar residues" evidence="1">
    <location>
        <begin position="536"/>
        <end position="547"/>
    </location>
</feature>
<dbReference type="Proteomes" id="UP000683000">
    <property type="component" value="Unassembled WGS sequence"/>
</dbReference>
<evidence type="ECO:0000256" key="1">
    <source>
        <dbReference type="SAM" id="MobiDB-lite"/>
    </source>
</evidence>
<feature type="region of interest" description="Disordered" evidence="1">
    <location>
        <begin position="125"/>
        <end position="153"/>
    </location>
</feature>
<keyword evidence="4" id="KW-1185">Reference proteome</keyword>
<dbReference type="AlphaFoldDB" id="A0A8I2YLU3"/>
<dbReference type="OrthoDB" id="3254160at2759"/>
<feature type="region of interest" description="Disordered" evidence="1">
    <location>
        <begin position="491"/>
        <end position="581"/>
    </location>
</feature>
<protein>
    <submittedName>
        <fullName evidence="3">Uncharacterized protein</fullName>
    </submittedName>
</protein>
<evidence type="ECO:0000313" key="3">
    <source>
        <dbReference type="EMBL" id="KAG6373543.1"/>
    </source>
</evidence>
<evidence type="ECO:0000313" key="4">
    <source>
        <dbReference type="Proteomes" id="UP000683000"/>
    </source>
</evidence>
<feature type="compositionally biased region" description="Basic residues" evidence="1">
    <location>
        <begin position="514"/>
        <end position="532"/>
    </location>
</feature>
<sequence length="824" mass="88313">MQSAVLDRIAKNLSDIGTIAFDDYLQGHSIQPAPSQPCTEPVDGNAVTRLHQACRRAFHNTDALKFEFIEHPGSRNKQCILTITKPDGVRRSYATQPVFAKKNEAKSEAAKIALDMGALDFLAGETKPVPDSPRTSAETSSADSAPPDAMSVQSTTVPEAFVDDIEKCCLDWRAGRVTPHWVPFFDSKLPYKQGCALRIQLSPHVARIYLSGSTFDTLSDAKGACAKAAVLEGVLDFIKHGNGQTRPSSPIPSTPSTSQCPPVAPTTPWTLQAFYDSLPRPFPESFETNDASQINALGWVNSMTQNARGGKLILSFFFTSNGPPGLHGCILKLDRPGEYKASLIDARFPKRSDAKAAVCLQAVSEGIGDYIHSIASAVDNKVSPTMRSFSSSLVYPALTSGLSKIDTVLHPHVEYHKERDAFGATLVVRLSTLPASGQVQRYTVPSHYRSKADAKVAVICHAAEQGVIEFVRFRGEIPPDGYVSLFNLHTFNPDPSRKRKQSGSVEDVEQGQPAKKRQRTKRGTGARSRRGHPTPMGQSLSVHASSDQIRDISGPDDMGLSQSVPADGLCDPSRPGVGGGVGSGAARPVVYGHGVPYGAQIYAPSYPSVLDPRFAGGDGMGSSGYGVHALPGAYGSGPPRTVDAMPPEGGPSRAWPGASSRTLRRPTEDAELEPGEVVSSAESDFSVGSSRNEDSEVPPNEEEIGLHMSERGKESVDVGNASCRSNDKAKAKETSPANTSTTVSRDGPGTAVITSHVNNLIEYCAQHHCGTPSFHEMQCQGRLQVWIVIGRERFDLPTTYATAEEGRQRVAKQVLARLSKGSSS</sequence>
<feature type="region of interest" description="Disordered" evidence="1">
    <location>
        <begin position="636"/>
        <end position="749"/>
    </location>
</feature>
<gene>
    <name evidence="3" type="ORF">JVT61DRAFT_6186</name>
    <name evidence="2" type="ORF">JVT61DRAFT_7352</name>
</gene>
<dbReference type="EMBL" id="JAGFBS010000026">
    <property type="protein sequence ID" value="KAG6372606.1"/>
    <property type="molecule type" value="Genomic_DNA"/>
</dbReference>
<feature type="compositionally biased region" description="Basic and acidic residues" evidence="1">
    <location>
        <begin position="704"/>
        <end position="716"/>
    </location>
</feature>
<feature type="compositionally biased region" description="Low complexity" evidence="1">
    <location>
        <begin position="135"/>
        <end position="149"/>
    </location>
</feature>
<evidence type="ECO:0000313" key="2">
    <source>
        <dbReference type="EMBL" id="KAG6372606.1"/>
    </source>
</evidence>
<dbReference type="EMBL" id="JAGFBS010000021">
    <property type="protein sequence ID" value="KAG6373543.1"/>
    <property type="molecule type" value="Genomic_DNA"/>
</dbReference>
<feature type="region of interest" description="Disordered" evidence="1">
    <location>
        <begin position="242"/>
        <end position="263"/>
    </location>
</feature>
<accession>A0A8I2YLU3</accession>
<reference evidence="3" key="1">
    <citation type="submission" date="2021-03" db="EMBL/GenBank/DDBJ databases">
        <title>Evolutionary innovations through gain and loss of genes in the ectomycorrhizal Boletales.</title>
        <authorList>
            <person name="Wu G."/>
            <person name="Miyauchi S."/>
            <person name="Morin E."/>
            <person name="Yang Z.-L."/>
            <person name="Xu J."/>
            <person name="Martin F.M."/>
        </authorList>
    </citation>
    <scope>NUCLEOTIDE SEQUENCE</scope>
    <source>
        <strain evidence="3">BR01</strain>
    </source>
</reference>